<dbReference type="Gene3D" id="2.40.10.120">
    <property type="match status" value="1"/>
</dbReference>
<reference evidence="1 2" key="1">
    <citation type="journal article" date="2016" name="Nat. Commun.">
        <title>Thousands of microbial genomes shed light on interconnected biogeochemical processes in an aquifer system.</title>
        <authorList>
            <person name="Anantharaman K."/>
            <person name="Brown C.T."/>
            <person name="Hug L.A."/>
            <person name="Sharon I."/>
            <person name="Castelle C.J."/>
            <person name="Probst A.J."/>
            <person name="Thomas B.C."/>
            <person name="Singh A."/>
            <person name="Wilkins M.J."/>
            <person name="Karaoz U."/>
            <person name="Brodie E.L."/>
            <person name="Williams K.H."/>
            <person name="Hubbard S.S."/>
            <person name="Banfield J.F."/>
        </authorList>
    </citation>
    <scope>NUCLEOTIDE SEQUENCE [LARGE SCALE GENOMIC DNA]</scope>
</reference>
<dbReference type="InterPro" id="IPR009003">
    <property type="entry name" value="Peptidase_S1_PA"/>
</dbReference>
<proteinExistence type="predicted"/>
<dbReference type="EMBL" id="MGKI01000012">
    <property type="protein sequence ID" value="OGN22326.1"/>
    <property type="molecule type" value="Genomic_DNA"/>
</dbReference>
<protein>
    <recommendedName>
        <fullName evidence="3">Serine protease</fullName>
    </recommendedName>
</protein>
<accession>A0A1F8GC70</accession>
<gene>
    <name evidence="1" type="ORF">A2918_00185</name>
</gene>
<evidence type="ECO:0000313" key="2">
    <source>
        <dbReference type="Proteomes" id="UP000178227"/>
    </source>
</evidence>
<sequence>MSLVNVEESFGQQFDTVYPQGEIMLSEHKLPKKVFEAQKNTFIIEARFSNHILNKTEESNLENPQAVLFMNSPCAKTKTQGSGFIEKESGYIISARHLLVDTAMNLRSHCGAIIEIDQNGIIYASDYEQKFVVIVETSTGRLEFPIEPVAMSPLGEYLDIIAFRSAEKIPVLGLSLATGARVGEVTYSSGFSSVQGSYYLPDGDEKSVMSDPIRSVVENAITFVESFKSLGIQKKFRLLKPARHGFSGGPLLNNKGEVAGMMTESDSILSTALSFEDIQIFIDSIKQP</sequence>
<dbReference type="STRING" id="1802694.A2918_00185"/>
<dbReference type="Proteomes" id="UP000178227">
    <property type="component" value="Unassembled WGS sequence"/>
</dbReference>
<dbReference type="Pfam" id="PF13365">
    <property type="entry name" value="Trypsin_2"/>
    <property type="match status" value="1"/>
</dbReference>
<dbReference type="SUPFAM" id="SSF50494">
    <property type="entry name" value="Trypsin-like serine proteases"/>
    <property type="match status" value="1"/>
</dbReference>
<evidence type="ECO:0000313" key="1">
    <source>
        <dbReference type="EMBL" id="OGN22326.1"/>
    </source>
</evidence>
<comment type="caution">
    <text evidence="1">The sequence shown here is derived from an EMBL/GenBank/DDBJ whole genome shotgun (WGS) entry which is preliminary data.</text>
</comment>
<evidence type="ECO:0008006" key="3">
    <source>
        <dbReference type="Google" id="ProtNLM"/>
    </source>
</evidence>
<name>A0A1F8GC70_9BACT</name>
<dbReference type="AlphaFoldDB" id="A0A1F8GC70"/>
<organism evidence="1 2">
    <name type="scientific">Candidatus Yanofskybacteria bacterium RIFCSPLOWO2_01_FULL_42_49</name>
    <dbReference type="NCBI Taxonomy" id="1802694"/>
    <lineage>
        <taxon>Bacteria</taxon>
        <taxon>Candidatus Yanofskyibacteriota</taxon>
    </lineage>
</organism>